<feature type="non-terminal residue" evidence="7">
    <location>
        <position position="1"/>
    </location>
</feature>
<reference evidence="7" key="1">
    <citation type="submission" date="2015-12" db="EMBL/GenBank/DDBJ databases">
        <title>De novo transcriptome assembly of four potential Pierce s Disease insect vectors from Arizona vineyards.</title>
        <authorList>
            <person name="Tassone E.E."/>
        </authorList>
    </citation>
    <scope>NUCLEOTIDE SEQUENCE</scope>
</reference>
<dbReference type="Gene3D" id="1.10.10.1740">
    <property type="entry name" value="Transmembrane protein 14-like"/>
    <property type="match status" value="1"/>
</dbReference>
<dbReference type="InterPro" id="IPR005349">
    <property type="entry name" value="TMEM14"/>
</dbReference>
<dbReference type="PANTHER" id="PTHR12668">
    <property type="entry name" value="TRANSMEMBRANE PROTEIN 14, 15"/>
    <property type="match status" value="1"/>
</dbReference>
<dbReference type="Pfam" id="PF03647">
    <property type="entry name" value="Tmemb_14"/>
    <property type="match status" value="1"/>
</dbReference>
<name>A0A1B6E6P1_9HEMI</name>
<dbReference type="AlphaFoldDB" id="A0A1B6E6P1"/>
<accession>A0A1B6E6P1</accession>
<evidence type="ECO:0000256" key="5">
    <source>
        <dbReference type="ARBA" id="ARBA00023136"/>
    </source>
</evidence>
<evidence type="ECO:0000256" key="4">
    <source>
        <dbReference type="ARBA" id="ARBA00022989"/>
    </source>
</evidence>
<proteinExistence type="inferred from homology"/>
<feature type="transmembrane region" description="Helical" evidence="6">
    <location>
        <begin position="90"/>
        <end position="109"/>
    </location>
</feature>
<comment type="subcellular location">
    <subcellularLocation>
        <location evidence="1">Membrane</location>
    </subcellularLocation>
</comment>
<feature type="transmembrane region" description="Helical" evidence="6">
    <location>
        <begin position="12"/>
        <end position="32"/>
    </location>
</feature>
<evidence type="ECO:0000256" key="3">
    <source>
        <dbReference type="ARBA" id="ARBA00022692"/>
    </source>
</evidence>
<dbReference type="EMBL" id="GEDC01003696">
    <property type="protein sequence ID" value="JAS33602.1"/>
    <property type="molecule type" value="Transcribed_RNA"/>
</dbReference>
<keyword evidence="3 6" id="KW-0812">Transmembrane</keyword>
<sequence length="117" mass="12625">FYLISLILYIKMVDFLSVIFTLIVAIGGVIGYFKAGSVASIASGLGFGAVLGYGSYQTSCNPDNYRLSLAGSIALALLMGHRFYHYGQHFWPAGFLTILSLLMGCRFGARALGFPII</sequence>
<keyword evidence="4 6" id="KW-1133">Transmembrane helix</keyword>
<evidence type="ECO:0000256" key="1">
    <source>
        <dbReference type="ARBA" id="ARBA00004370"/>
    </source>
</evidence>
<feature type="transmembrane region" description="Helical" evidence="6">
    <location>
        <begin position="38"/>
        <end position="55"/>
    </location>
</feature>
<organism evidence="7">
    <name type="scientific">Clastoptera arizonana</name>
    <name type="common">Arizona spittle bug</name>
    <dbReference type="NCBI Taxonomy" id="38151"/>
    <lineage>
        <taxon>Eukaryota</taxon>
        <taxon>Metazoa</taxon>
        <taxon>Ecdysozoa</taxon>
        <taxon>Arthropoda</taxon>
        <taxon>Hexapoda</taxon>
        <taxon>Insecta</taxon>
        <taxon>Pterygota</taxon>
        <taxon>Neoptera</taxon>
        <taxon>Paraneoptera</taxon>
        <taxon>Hemiptera</taxon>
        <taxon>Auchenorrhyncha</taxon>
        <taxon>Cercopoidea</taxon>
        <taxon>Clastopteridae</taxon>
        <taxon>Clastoptera</taxon>
    </lineage>
</organism>
<evidence type="ECO:0000313" key="7">
    <source>
        <dbReference type="EMBL" id="JAS33602.1"/>
    </source>
</evidence>
<protein>
    <recommendedName>
        <fullName evidence="8">Transmembrane protein 14C</fullName>
    </recommendedName>
</protein>
<evidence type="ECO:0000256" key="6">
    <source>
        <dbReference type="SAM" id="Phobius"/>
    </source>
</evidence>
<evidence type="ECO:0000256" key="2">
    <source>
        <dbReference type="ARBA" id="ARBA00007590"/>
    </source>
</evidence>
<evidence type="ECO:0008006" key="8">
    <source>
        <dbReference type="Google" id="ProtNLM"/>
    </source>
</evidence>
<dbReference type="PANTHER" id="PTHR12668:SF43">
    <property type="entry name" value="TRANSMEMBRANE PROTEIN 14 HOMOLOG"/>
    <property type="match status" value="1"/>
</dbReference>
<dbReference type="GO" id="GO:0031966">
    <property type="term" value="C:mitochondrial membrane"/>
    <property type="evidence" value="ECO:0007669"/>
    <property type="project" value="TreeGrafter"/>
</dbReference>
<dbReference type="InterPro" id="IPR044890">
    <property type="entry name" value="TMEM14_sf"/>
</dbReference>
<gene>
    <name evidence="7" type="ORF">g.35835</name>
</gene>
<dbReference type="GO" id="GO:0070453">
    <property type="term" value="P:regulation of heme biosynthetic process"/>
    <property type="evidence" value="ECO:0007669"/>
    <property type="project" value="TreeGrafter"/>
</dbReference>
<keyword evidence="5 6" id="KW-0472">Membrane</keyword>
<comment type="similarity">
    <text evidence="2">Belongs to the TMEM14 family.</text>
</comment>